<comment type="caution">
    <text evidence="2">The sequence shown here is derived from an EMBL/GenBank/DDBJ whole genome shotgun (WGS) entry which is preliminary data.</text>
</comment>
<dbReference type="OrthoDB" id="5329702at2"/>
<keyword evidence="1" id="KW-0472">Membrane</keyword>
<dbReference type="AlphaFoldDB" id="A0A2N1J674"/>
<proteinExistence type="predicted"/>
<keyword evidence="1" id="KW-0812">Transmembrane</keyword>
<dbReference type="Pfam" id="PF09527">
    <property type="entry name" value="ATPase_gene1"/>
    <property type="match status" value="1"/>
</dbReference>
<keyword evidence="1" id="KW-1133">Transmembrane helix</keyword>
<dbReference type="KEGG" id="ahs:AHALO_1143"/>
<dbReference type="Proteomes" id="UP000233248">
    <property type="component" value="Unassembled WGS sequence"/>
</dbReference>
<dbReference type="EMBL" id="NXIF01000006">
    <property type="protein sequence ID" value="PKI82014.1"/>
    <property type="molecule type" value="Genomic_DNA"/>
</dbReference>
<keyword evidence="3" id="KW-1185">Reference proteome</keyword>
<dbReference type="InterPro" id="IPR032820">
    <property type="entry name" value="ATPase_put"/>
</dbReference>
<gene>
    <name evidence="2" type="ORF">CP960_01505</name>
</gene>
<evidence type="ECO:0000256" key="1">
    <source>
        <dbReference type="SAM" id="Phobius"/>
    </source>
</evidence>
<evidence type="ECO:0000313" key="2">
    <source>
        <dbReference type="EMBL" id="PKI82014.1"/>
    </source>
</evidence>
<dbReference type="InterPro" id="IPR036259">
    <property type="entry name" value="MFS_trans_sf"/>
</dbReference>
<feature type="transmembrane region" description="Helical" evidence="1">
    <location>
        <begin position="46"/>
        <end position="66"/>
    </location>
</feature>
<evidence type="ECO:0000313" key="3">
    <source>
        <dbReference type="Proteomes" id="UP000233248"/>
    </source>
</evidence>
<dbReference type="SUPFAM" id="SSF103473">
    <property type="entry name" value="MFS general substrate transporter"/>
    <property type="match status" value="1"/>
</dbReference>
<evidence type="ECO:0008006" key="4">
    <source>
        <dbReference type="Google" id="ProtNLM"/>
    </source>
</evidence>
<dbReference type="RefSeq" id="WP_101183465.1">
    <property type="nucleotide sequence ID" value="NZ_CP031218.1"/>
</dbReference>
<name>A0A2N1J674_9BACT</name>
<accession>A0A2N1J674</accession>
<sequence length="101" mass="11533">MENNNQEPKHQAKLRALDNLSLGISLVAAVAIGFGIGYGLKHLFGYDWLLWLGLFWGIAAAILNIFKAYKRAQKEYEGLENDPRYSHRAKYGDKKFDDEDD</sequence>
<organism evidence="2 3">
    <name type="scientific">Malaciobacter halophilus</name>
    <dbReference type="NCBI Taxonomy" id="197482"/>
    <lineage>
        <taxon>Bacteria</taxon>
        <taxon>Pseudomonadati</taxon>
        <taxon>Campylobacterota</taxon>
        <taxon>Epsilonproteobacteria</taxon>
        <taxon>Campylobacterales</taxon>
        <taxon>Arcobacteraceae</taxon>
        <taxon>Malaciobacter</taxon>
    </lineage>
</organism>
<feature type="transmembrane region" description="Helical" evidence="1">
    <location>
        <begin position="20"/>
        <end position="40"/>
    </location>
</feature>
<reference evidence="2 3" key="1">
    <citation type="submission" date="2017-09" db="EMBL/GenBank/DDBJ databases">
        <title>Genomics of the genus Arcobacter.</title>
        <authorList>
            <person name="Perez-Cataluna A."/>
            <person name="Figueras M.J."/>
            <person name="Salas-Masso N."/>
        </authorList>
    </citation>
    <scope>NUCLEOTIDE SEQUENCE [LARGE SCALE GENOMIC DNA]</scope>
    <source>
        <strain evidence="2 3">DSM 18005</strain>
    </source>
</reference>
<protein>
    <recommendedName>
        <fullName evidence="4">Arginine biosynthesis protein ArgJ</fullName>
    </recommendedName>
</protein>